<dbReference type="InterPro" id="IPR050109">
    <property type="entry name" value="HTH-type_TetR-like_transc_reg"/>
</dbReference>
<evidence type="ECO:0000256" key="3">
    <source>
        <dbReference type="ARBA" id="ARBA00023163"/>
    </source>
</evidence>
<accession>A0ABX3SRT4</accession>
<reference evidence="6 7" key="1">
    <citation type="submission" date="2017-02" db="EMBL/GenBank/DDBJ databases">
        <title>The new phylogeny of genus Mycobacterium.</title>
        <authorList>
            <person name="Tortoli E."/>
            <person name="Trovato A."/>
            <person name="Cirillo D.M."/>
        </authorList>
    </citation>
    <scope>NUCLEOTIDE SEQUENCE [LARGE SCALE GENOMIC DNA]</scope>
    <source>
        <strain evidence="6 7">IP1130001</strain>
    </source>
</reference>
<dbReference type="InterPro" id="IPR001647">
    <property type="entry name" value="HTH_TetR"/>
</dbReference>
<feature type="DNA-binding region" description="H-T-H motif" evidence="4">
    <location>
        <begin position="37"/>
        <end position="56"/>
    </location>
</feature>
<dbReference type="PRINTS" id="PR00455">
    <property type="entry name" value="HTHTETR"/>
</dbReference>
<gene>
    <name evidence="6" type="ORF">BST29_15320</name>
</gene>
<dbReference type="InterPro" id="IPR009057">
    <property type="entry name" value="Homeodomain-like_sf"/>
</dbReference>
<name>A0ABX3SRT4_MYCMA</name>
<comment type="caution">
    <text evidence="6">The sequence shown here is derived from an EMBL/GenBank/DDBJ whole genome shotgun (WGS) entry which is preliminary data.</text>
</comment>
<keyword evidence="3" id="KW-0804">Transcription</keyword>
<evidence type="ECO:0000256" key="4">
    <source>
        <dbReference type="PROSITE-ProRule" id="PRU00335"/>
    </source>
</evidence>
<dbReference type="SUPFAM" id="SSF46689">
    <property type="entry name" value="Homeodomain-like"/>
    <property type="match status" value="1"/>
</dbReference>
<dbReference type="Proteomes" id="UP000243140">
    <property type="component" value="Unassembled WGS sequence"/>
</dbReference>
<sequence length="216" mass="23188">MRTHGWSGATPASDAEAVDRILAAAKIAVDQRGVAMRVADVARELGVTRSTVYRYFPSVEALLIAVAVSEIGPYLEALAAHLRDISDPAEAVVEGVAYTLESLPKEKYLGMLLTPGRASMFSAGVTSDVSLTFGRSILERSAVDWESVGFGGDKLTSIAEHMLRIGQSFIIDPGRPPRQGADLRDYLRHWVSPAINAHKAAPYTTLVPTPKGSDRA</sequence>
<dbReference type="PANTHER" id="PTHR30055:SF234">
    <property type="entry name" value="HTH-TYPE TRANSCRIPTIONAL REGULATOR BETI"/>
    <property type="match status" value="1"/>
</dbReference>
<proteinExistence type="predicted"/>
<organism evidence="6 7">
    <name type="scientific">Mycobacterium malmoense</name>
    <dbReference type="NCBI Taxonomy" id="1780"/>
    <lineage>
        <taxon>Bacteria</taxon>
        <taxon>Bacillati</taxon>
        <taxon>Actinomycetota</taxon>
        <taxon>Actinomycetes</taxon>
        <taxon>Mycobacteriales</taxon>
        <taxon>Mycobacteriaceae</taxon>
        <taxon>Mycobacterium</taxon>
    </lineage>
</organism>
<evidence type="ECO:0000256" key="2">
    <source>
        <dbReference type="ARBA" id="ARBA00023125"/>
    </source>
</evidence>
<dbReference type="RefSeq" id="WP_071510324.1">
    <property type="nucleotide sequence ID" value="NZ_CP060015.1"/>
</dbReference>
<dbReference type="PROSITE" id="PS50977">
    <property type="entry name" value="HTH_TETR_2"/>
    <property type="match status" value="1"/>
</dbReference>
<dbReference type="PANTHER" id="PTHR30055">
    <property type="entry name" value="HTH-TYPE TRANSCRIPTIONAL REGULATOR RUTR"/>
    <property type="match status" value="1"/>
</dbReference>
<evidence type="ECO:0000259" key="5">
    <source>
        <dbReference type="PROSITE" id="PS50977"/>
    </source>
</evidence>
<evidence type="ECO:0000313" key="7">
    <source>
        <dbReference type="Proteomes" id="UP000243140"/>
    </source>
</evidence>
<feature type="domain" description="HTH tetR-type" evidence="5">
    <location>
        <begin position="15"/>
        <end position="74"/>
    </location>
</feature>
<keyword evidence="1" id="KW-0805">Transcription regulation</keyword>
<keyword evidence="2 4" id="KW-0238">DNA-binding</keyword>
<dbReference type="Gene3D" id="1.10.357.10">
    <property type="entry name" value="Tetracycline Repressor, domain 2"/>
    <property type="match status" value="1"/>
</dbReference>
<evidence type="ECO:0000313" key="6">
    <source>
        <dbReference type="EMBL" id="ORA80866.1"/>
    </source>
</evidence>
<protein>
    <submittedName>
        <fullName evidence="6">TetR family transcriptional regulator</fullName>
    </submittedName>
</protein>
<dbReference type="Pfam" id="PF00440">
    <property type="entry name" value="TetR_N"/>
    <property type="match status" value="1"/>
</dbReference>
<dbReference type="EMBL" id="MVHV01000015">
    <property type="protein sequence ID" value="ORA80866.1"/>
    <property type="molecule type" value="Genomic_DNA"/>
</dbReference>
<keyword evidence="7" id="KW-1185">Reference proteome</keyword>
<evidence type="ECO:0000256" key="1">
    <source>
        <dbReference type="ARBA" id="ARBA00023015"/>
    </source>
</evidence>